<dbReference type="AlphaFoldDB" id="A0AAD1BG32"/>
<proteinExistence type="predicted"/>
<reference evidence="1 2" key="1">
    <citation type="submission" date="2015-07" db="EMBL/GenBank/DDBJ databases">
        <title>Complete genome sequence of Prevotella intermedia strain 17-2.</title>
        <authorList>
            <person name="Nambu T."/>
        </authorList>
    </citation>
    <scope>NUCLEOTIDE SEQUENCE [LARGE SCALE GENOMIC DNA]</scope>
    <source>
        <strain evidence="1 2">17-2</strain>
    </source>
</reference>
<name>A0AAD1BG32_PREIN</name>
<protein>
    <submittedName>
        <fullName evidence="1">Uncharacterized protein</fullName>
    </submittedName>
</protein>
<evidence type="ECO:0000313" key="2">
    <source>
        <dbReference type="Proteomes" id="UP000067008"/>
    </source>
</evidence>
<gene>
    <name evidence="1" type="ORF">PI172_0276</name>
</gene>
<accession>A0AAD1BG32</accession>
<evidence type="ECO:0000313" key="1">
    <source>
        <dbReference type="EMBL" id="BAR95004.1"/>
    </source>
</evidence>
<sequence length="71" mass="7963">MFQVLGSSALASEISNKEYKWYNGNTVVILGENFYSDQIVNIKKPQRVGTYNYTNKGGIPMTVPVIEGEME</sequence>
<dbReference type="Proteomes" id="UP000067008">
    <property type="component" value="Chromosome 2"/>
</dbReference>
<dbReference type="RefSeq" id="WP_144439167.1">
    <property type="nucleotide sequence ID" value="NZ_AP014925.1"/>
</dbReference>
<dbReference type="EMBL" id="AP014925">
    <property type="protein sequence ID" value="BAR95004.1"/>
    <property type="molecule type" value="Genomic_DNA"/>
</dbReference>
<organism evidence="1 2">
    <name type="scientific">Prevotella intermedia</name>
    <dbReference type="NCBI Taxonomy" id="28131"/>
    <lineage>
        <taxon>Bacteria</taxon>
        <taxon>Pseudomonadati</taxon>
        <taxon>Bacteroidota</taxon>
        <taxon>Bacteroidia</taxon>
        <taxon>Bacteroidales</taxon>
        <taxon>Prevotellaceae</taxon>
        <taxon>Prevotella</taxon>
    </lineage>
</organism>